<evidence type="ECO:0000259" key="17">
    <source>
        <dbReference type="PROSITE" id="PS52019"/>
    </source>
</evidence>
<dbReference type="Gene3D" id="3.40.366.10">
    <property type="entry name" value="Malonyl-Coenzyme A Acyl Carrier Protein, domain 2"/>
    <property type="match status" value="2"/>
</dbReference>
<evidence type="ECO:0000256" key="12">
    <source>
        <dbReference type="ARBA" id="ARBA00063272"/>
    </source>
</evidence>
<evidence type="ECO:0000256" key="6">
    <source>
        <dbReference type="ARBA" id="ARBA00023194"/>
    </source>
</evidence>
<dbReference type="InterPro" id="IPR020807">
    <property type="entry name" value="PKS_DH"/>
</dbReference>
<dbReference type="InterPro" id="IPR016039">
    <property type="entry name" value="Thiolase-like"/>
</dbReference>
<keyword evidence="2" id="KW-0596">Phosphopantetheine</keyword>
<dbReference type="SMART" id="SM00827">
    <property type="entry name" value="PKS_AT"/>
    <property type="match status" value="2"/>
</dbReference>
<dbReference type="InterPro" id="IPR018201">
    <property type="entry name" value="Ketoacyl_synth_AS"/>
</dbReference>
<dbReference type="Gene3D" id="3.30.70.3290">
    <property type="match status" value="2"/>
</dbReference>
<dbReference type="CDD" id="cd08956">
    <property type="entry name" value="KR_3_FAS_SDR_x"/>
    <property type="match status" value="1"/>
</dbReference>
<dbReference type="STRING" id="1449976.KALB_6564"/>
<dbReference type="PROSITE" id="PS00606">
    <property type="entry name" value="KS3_1"/>
    <property type="match status" value="2"/>
</dbReference>
<comment type="cofactor">
    <cofactor evidence="1">
        <name>pantetheine 4'-phosphate</name>
        <dbReference type="ChEBI" id="CHEBI:47942"/>
    </cofactor>
</comment>
<dbReference type="InterPro" id="IPR049551">
    <property type="entry name" value="PKS_DH_C"/>
</dbReference>
<dbReference type="Pfam" id="PF14765">
    <property type="entry name" value="PS-DH"/>
    <property type="match status" value="1"/>
</dbReference>
<dbReference type="SUPFAM" id="SSF51735">
    <property type="entry name" value="NAD(P)-binding Rossmann-fold domains"/>
    <property type="match status" value="4"/>
</dbReference>
<evidence type="ECO:0000256" key="13">
    <source>
        <dbReference type="ARBA" id="ARBA00066981"/>
    </source>
</evidence>
<gene>
    <name evidence="18" type="primary">acuAIV</name>
    <name evidence="18" type="ORF">KALB_6564</name>
</gene>
<feature type="active site" description="Proton donor; for dehydratase activity" evidence="14">
    <location>
        <position position="1070"/>
    </location>
</feature>
<accession>W5WFE7</accession>
<dbReference type="Pfam" id="PF08659">
    <property type="entry name" value="KR"/>
    <property type="match status" value="2"/>
</dbReference>
<dbReference type="SMART" id="SM01294">
    <property type="entry name" value="PKS_PP_betabranch"/>
    <property type="match status" value="2"/>
</dbReference>
<dbReference type="PANTHER" id="PTHR43775">
    <property type="entry name" value="FATTY ACID SYNTHASE"/>
    <property type="match status" value="1"/>
</dbReference>
<evidence type="ECO:0000256" key="5">
    <source>
        <dbReference type="ARBA" id="ARBA00022737"/>
    </source>
</evidence>
<dbReference type="InterPro" id="IPR050091">
    <property type="entry name" value="PKS_NRPS_Biosynth_Enz"/>
</dbReference>
<dbReference type="FunFam" id="3.40.366.10:FF:000002">
    <property type="entry name" value="Probable polyketide synthase 2"/>
    <property type="match status" value="1"/>
</dbReference>
<dbReference type="InterPro" id="IPR020841">
    <property type="entry name" value="PKS_Beta-ketoAc_synthase_dom"/>
</dbReference>
<dbReference type="SUPFAM" id="SSF52151">
    <property type="entry name" value="FabD/lysophospholipase-like"/>
    <property type="match status" value="2"/>
</dbReference>
<dbReference type="Pfam" id="PF00550">
    <property type="entry name" value="PP-binding"/>
    <property type="match status" value="2"/>
</dbReference>
<dbReference type="SMART" id="SM00825">
    <property type="entry name" value="PKS_KS"/>
    <property type="match status" value="2"/>
</dbReference>
<evidence type="ECO:0000256" key="4">
    <source>
        <dbReference type="ARBA" id="ARBA00022679"/>
    </source>
</evidence>
<dbReference type="PROSITE" id="PS52004">
    <property type="entry name" value="KS3_2"/>
    <property type="match status" value="2"/>
</dbReference>
<dbReference type="PROSITE" id="PS52019">
    <property type="entry name" value="PKS_MFAS_DH"/>
    <property type="match status" value="1"/>
</dbReference>
<dbReference type="CDD" id="cd00833">
    <property type="entry name" value="PKS"/>
    <property type="match status" value="2"/>
</dbReference>
<dbReference type="eggNOG" id="COG3321">
    <property type="taxonomic scope" value="Bacteria"/>
</dbReference>
<evidence type="ECO:0000256" key="8">
    <source>
        <dbReference type="ARBA" id="ARBA00023315"/>
    </source>
</evidence>
<feature type="region of interest" description="C-terminal hotdog fold" evidence="14">
    <location>
        <begin position="1011"/>
        <end position="1145"/>
    </location>
</feature>
<dbReference type="InterPro" id="IPR057326">
    <property type="entry name" value="KR_dom"/>
</dbReference>
<dbReference type="InterPro" id="IPR001227">
    <property type="entry name" value="Ac_transferase_dom_sf"/>
</dbReference>
<feature type="active site" description="Proton acceptor; for dehydratase activity" evidence="14">
    <location>
        <position position="912"/>
    </location>
</feature>
<dbReference type="FunFam" id="3.40.47.10:FF:000019">
    <property type="entry name" value="Polyketide synthase type I"/>
    <property type="match status" value="2"/>
</dbReference>
<dbReference type="EMBL" id="CP007155">
    <property type="protein sequence ID" value="AHH99923.1"/>
    <property type="molecule type" value="Genomic_DNA"/>
</dbReference>
<dbReference type="KEGG" id="kal:KALB_6564"/>
<name>W5WFE7_9PSEU</name>
<dbReference type="PROSITE" id="PS50075">
    <property type="entry name" value="CARRIER"/>
    <property type="match status" value="2"/>
</dbReference>
<dbReference type="GO" id="GO:0047879">
    <property type="term" value="F:erythronolide synthase activity"/>
    <property type="evidence" value="ECO:0007669"/>
    <property type="project" value="UniProtKB-EC"/>
</dbReference>
<dbReference type="PATRIC" id="fig|1449976.3.peg.6588"/>
<sequence length="3214" mass="339408">MSDSEQKLRDYLKKVTADLTRTRQRLQEVQSADREPIAIVGMSCRYPGGVRSPQDLWRLVSQGTDAVSSFPEDRGWDVASLYHPDPDHQGTTYTTQGGFLHDAALFDPEFFGMSPREAMATDPQQRLLLEASWEAFEHAGIVPEAVRGSQTGVFAGVMYHDYTARLDKVPEGLEGYLGNGGAASIASGRVAYTLGLEGPAVTVDTACSSSLVALHWAAQALRKGECTLALAGGVTVMSSPGTFVEFSRQRGLARDGRCKSFSDNADGTGWSEGVGMLLLERLSDAQANGHRVLAVIRGSAINQDGASSGLTAPNGPSQQRVIRQALASAGLGVDEVDAVEAHGTGTTLGDPIEAQALLATYGQDRPAGLPLLLGSVKSNLGHTQAASGVAGVIKMVLAMQNGVLPKTLHVDTPSSHVDWTAGDVRLLTDSQPWPETGRARRAGVSSFGVSGTNAHVIVEQAPRVEAESGAGSPLPVLPLVYSGRTAAALRDQADRLSAVDAPLLDLGYSLATGRSVFEHRAVAFDDFSQPVTGVATPGQLAFLFSGQGSQRAGMGRGLYEAFPKFAGSLDEVLAHFSNDLKDVMFGDSELLNRTEYTQPALFAIEVALYRLVESFGVTPDYLIGHSIGELAAAHVAGILSLADAAKLVAARGRLMGALPTGGAMVAIQATEDEVVPHLTDRVSIAAINGPDSVVVSGTEDAVETVVSQFTGRKTRRLTVSHAFHSPLMDPMLEEFRAVASALTYAQPSIPVVGNTEGDPTTPEYWVRHVREAVRFHAGVEHLRKQGVTKFLELGPDGVLSAMAEGTPTLRKDRDEPTTLLTALATMFVNGVRVDWARYYEGSGASRVDLPTYAFQYERYWLKLDRSAGDPSSLGLTAANHPLLGAAIGLADSDGFVFTGHLSLRTHPWLADHQVLGSALLPGTALVELAIRAGDEVGCDHVEELTIAAPLVLPEQGGMQVQVTVGAREDSGRRSVSVHSRTAEDWTLHAVGTLGLADEHAETLAQWPPADAEPVDITGFYEGSSAFGYGPAFQGLRAAWRSGEVVYAEVSLPEDLAAEAGRFGIHPALFDAALHANGILNADGPAALPFSWSAVSLHASGAARARVRLSRVAADTLSLLITDESGQPVLSAQSLALREVSAAAVQTAQRDSLYRLDWRPVPVAEVAPAKWSVLGDTALDLAGVELVTEGAEVVVVPMTSVPTEVNLAEAAREATHRTLAVVRDWLTSDRTARLVVLTSGALAEDLVHAPVWGLIRSAQAENPDRFVLVDTDGDTTQLVAAVQTGEPQLLLRAGEVLAPRLVRASEQSTVELPRDGTVLITGGTGALGKVFARHLVAEHGVRSLLLTSRRGLDAEGARELVAELADQGAQVEVAACDVADRAALAELLADRTLSAVVHTAGVLADGVLTALTAEQVDTVLRPKIDAAVNLHELTRGMGLSAFVLFSSMSGVLGGAGQANYAAANAFLDALVAHRRDRGLPGHSLAWGLWDEGGAMTGSLDEADRARLSRGGLRPLTAAEGTALFDIALGSEDALLVPVNLDATALRAESVPHVLRELVPVQRRRAKAAVDSSLAQRIAGLGADEQRAAVLAVVLDHVSSVLGYSGGRRVDPTRAFKELGFDSLTAVELRNGLNAATGLRLPATLVFDYPSSDVLADFLAAELSGIESTVDAAPSRRVTDEPIAIIGMACQYPGGVRNPEDFWQLLSTGTDAISEFPSNRGWDVDGLYDPDPDKAGKSYTREGGFLHNAAEFDPAFFGISPREAVAMDPQQRLLLESCWEAVERAGIDPKSLKGSQTGVFAGLMYHDYAAGVQVAPEGLEAHLGVGNASSVATGRIAYTLGLEGPAVTVDTACSSSLVALHWAIQALRNGECTMALAGGVTIMASPATFVEFSRQRGLSPDGRCKAFSEHADGTGWAEGVGMLLVERLSDAQRNGHPILAVVKGSAVNQDGASNGLTAPNGPSQQRVIRKALAVAGLSPSDVDVVEAHGTGTTLGDPIEAQAVLATYGQNRERPLWLGSAKSNIGHTQAAAGVAGIIKMVLAMRHGVLPKTLHADTPSSHVDWEAGDVELLTSAQPWDSTIRRAGISSFGVSGTNAHVIIEQPPVVAPAPANEDAVVPWVLSSRTAEGVREQAARLLGRLTDERAVDVGHSLATTRSAFERRAVLVGDRDELLTATAALAAGEPSAAVVEGAADVEGKRVFVFPGQGSQWVGMAADLLDSAPAFAARMAECAAALSEFVDWNLLDSLRDPSAYERVDVVQPMSWAVMVSLAEVWRSYGITPDAVVGHSQGEIAAACVAGALSIQDAARVVVLRSKAIGQHLSGKGGMVSVARPVEQVRELISVWGDSISVAAINGPSSVVVSGEPEPLSEFVARCQVEEVRARTIAVDYASHSVQVEGIRERLIEDLEPVRPRESQIPMYSTVTGDWLDTSTMDAQYWYTNLRETVWFEKAIHGLADEGHAAFVEVSPHPVLTMGVQETLDQAGVSAAVVTGSLRRDTGTLHRFLLSLAELHVRGVSPDWAQVYGEGTRRVELPTYAFQRQDYWLPATSRLTADPASDLFWTAVESQDLDGLASQLDVERTALDEVLPALSSWRRRQRATSTVDSWRYRTTWKPITLPEAELTGTWLVVGPEDAQVGQALAHGGATVVTITDAELDRASLTAQLLVQDELAGVVSTGQTLHATTALIQALGDAEVEAPLWLVTRDAVSTGRGEQTVNPEQAQLWGLGKVAGIEHSDRWGGMVDLSSTVDSSDLLARAFAGDEDHVAVRSNGAFAARLTHAPIGGAAAAREWTPSGSVLITGGTGALGAHVARRLARMGAEHLVLASRRGAQAPGAEELRAELVELGARVTISACDTGSRAAVSALLAAVPDLTAVVHTAGVLDDGVLDAMTPDRFETVFGPKVTAAKHLHELTRDLDLSAFVLFSSAVGTLGNAGQGNYAAANAYLDALAVQRRAEGLPATSIAWGQWGGGGLADDKTRLDALRRSGASPMDPELAVNAMTQALDHDETFVLVADLDWARSVSGKPAALISDLPEVQAAIKQAALNQDGPAQQAVLDDVPPARREQVVLDLVRATVAAVLGYESAESIPADRALRDLGFDSVTAMELRNRLNAATGLKLPTTLVFDHPTAAELGRHLRAELYGDSTEQLDPEETRIREVLANIPLARLRAAGLTELLLDLAETEDEPPAAEAARTESIDDMDADSLIALALDNSSS</sequence>
<dbReference type="CDD" id="cd08952">
    <property type="entry name" value="KR_1_SDR_x"/>
    <property type="match status" value="1"/>
</dbReference>
<feature type="domain" description="Carrier" evidence="15">
    <location>
        <begin position="1583"/>
        <end position="1661"/>
    </location>
</feature>
<dbReference type="InterPro" id="IPR013968">
    <property type="entry name" value="PKS_KR"/>
</dbReference>
<dbReference type="InterPro" id="IPR014043">
    <property type="entry name" value="Acyl_transferase_dom"/>
</dbReference>
<protein>
    <recommendedName>
        <fullName evidence="13">6-deoxyerythronolide-B synthase</fullName>
        <ecNumber evidence="13">2.3.1.94</ecNumber>
    </recommendedName>
</protein>
<dbReference type="InterPro" id="IPR049900">
    <property type="entry name" value="PKS_mFAS_DH"/>
</dbReference>
<organism evidence="18 19">
    <name type="scientific">Kutzneria albida DSM 43870</name>
    <dbReference type="NCBI Taxonomy" id="1449976"/>
    <lineage>
        <taxon>Bacteria</taxon>
        <taxon>Bacillati</taxon>
        <taxon>Actinomycetota</taxon>
        <taxon>Actinomycetes</taxon>
        <taxon>Pseudonocardiales</taxon>
        <taxon>Pseudonocardiaceae</taxon>
        <taxon>Kutzneria</taxon>
    </lineage>
</organism>
<comment type="pathway">
    <text evidence="11">Antibiotic biosynthesis; erythromycin biosynthesis.</text>
</comment>
<evidence type="ECO:0000256" key="10">
    <source>
        <dbReference type="ARBA" id="ARBA00060158"/>
    </source>
</evidence>
<dbReference type="Pfam" id="PF00698">
    <property type="entry name" value="Acyl_transf_1"/>
    <property type="match status" value="2"/>
</dbReference>
<comment type="catalytic activity">
    <reaction evidence="9">
        <text>6 (S)-methylmalonyl-CoA + propanoyl-CoA + 6 NADPH + 12 H(+) = 6-deoxyerythronolide B + 6 CO2 + 6 NADP(+) + 7 CoA + H2O</text>
        <dbReference type="Rhea" id="RHEA:23068"/>
        <dbReference type="ChEBI" id="CHEBI:15377"/>
        <dbReference type="ChEBI" id="CHEBI:15378"/>
        <dbReference type="ChEBI" id="CHEBI:16089"/>
        <dbReference type="ChEBI" id="CHEBI:16526"/>
        <dbReference type="ChEBI" id="CHEBI:57287"/>
        <dbReference type="ChEBI" id="CHEBI:57327"/>
        <dbReference type="ChEBI" id="CHEBI:57392"/>
        <dbReference type="ChEBI" id="CHEBI:57783"/>
        <dbReference type="ChEBI" id="CHEBI:58349"/>
        <dbReference type="EC" id="2.3.1.94"/>
    </reaction>
</comment>
<dbReference type="Pfam" id="PF22953">
    <property type="entry name" value="SpnB_Rossmann"/>
    <property type="match status" value="1"/>
</dbReference>
<keyword evidence="4" id="KW-0808">Transferase</keyword>
<dbReference type="SMART" id="SM00822">
    <property type="entry name" value="PKS_KR"/>
    <property type="match status" value="2"/>
</dbReference>
<dbReference type="NCBIfam" id="NF045894">
    <property type="entry name" value="PKS_plus_SDR"/>
    <property type="match status" value="1"/>
</dbReference>
<comment type="subunit">
    <text evidence="12">Homodimer. Erythronolide synthase is composed of EryAI, EryAII and EryAIII multimodular (2 modules) polypeptides each coding for a functional synthase subunit which participates in 2 of the six FAS-like elongation steps required for formation of the polyketide. Module 1, 2, 3, 4, 5, and 6 participating in biosynthesis steps 1, 2, 3, 4, 5, and 6, respectively.</text>
</comment>
<evidence type="ECO:0000256" key="11">
    <source>
        <dbReference type="ARBA" id="ARBA00060622"/>
    </source>
</evidence>
<dbReference type="SUPFAM" id="SSF53901">
    <property type="entry name" value="Thiolase-like"/>
    <property type="match status" value="2"/>
</dbReference>
<dbReference type="PROSITE" id="PS00012">
    <property type="entry name" value="PHOSPHOPANTETHEINE"/>
    <property type="match status" value="2"/>
</dbReference>
<feature type="domain" description="PKS/mFAS DH" evidence="17">
    <location>
        <begin position="880"/>
        <end position="1145"/>
    </location>
</feature>
<dbReference type="Pfam" id="PF16197">
    <property type="entry name" value="KAsynt_C_assoc"/>
    <property type="match status" value="2"/>
</dbReference>
<dbReference type="InterPro" id="IPR014031">
    <property type="entry name" value="Ketoacyl_synth_C"/>
</dbReference>
<dbReference type="InterPro" id="IPR020806">
    <property type="entry name" value="PKS_PP-bd"/>
</dbReference>
<dbReference type="InterPro" id="IPR042104">
    <property type="entry name" value="PKS_dehydratase_sf"/>
</dbReference>
<keyword evidence="8" id="KW-0012">Acyltransferase</keyword>
<keyword evidence="3" id="KW-0597">Phosphoprotein</keyword>
<proteinExistence type="predicted"/>
<dbReference type="FunFam" id="1.10.1200.10:FF:000007">
    <property type="entry name" value="Probable polyketide synthase pks17"/>
    <property type="match status" value="2"/>
</dbReference>
<dbReference type="SUPFAM" id="SSF55048">
    <property type="entry name" value="Probable ACP-binding domain of malonyl-CoA ACP transacylase"/>
    <property type="match status" value="2"/>
</dbReference>
<dbReference type="GO" id="GO:0031177">
    <property type="term" value="F:phosphopantetheine binding"/>
    <property type="evidence" value="ECO:0007669"/>
    <property type="project" value="InterPro"/>
</dbReference>
<dbReference type="Gene3D" id="3.40.50.720">
    <property type="entry name" value="NAD(P)-binding Rossmann-like Domain"/>
    <property type="match status" value="2"/>
</dbReference>
<feature type="domain" description="Carrier" evidence="15">
    <location>
        <begin position="3064"/>
        <end position="3139"/>
    </location>
</feature>
<dbReference type="InterPro" id="IPR014030">
    <property type="entry name" value="Ketoacyl_synth_N"/>
</dbReference>
<keyword evidence="6" id="KW-0045">Antibiotic biosynthesis</keyword>
<evidence type="ECO:0000256" key="7">
    <source>
        <dbReference type="ARBA" id="ARBA00023268"/>
    </source>
</evidence>
<dbReference type="InterPro" id="IPR009081">
    <property type="entry name" value="PP-bd_ACP"/>
</dbReference>
<dbReference type="InterPro" id="IPR049552">
    <property type="entry name" value="PKS_DH_N"/>
</dbReference>
<dbReference type="Gene3D" id="6.10.140.1830">
    <property type="match status" value="1"/>
</dbReference>
<dbReference type="Pfam" id="PF00109">
    <property type="entry name" value="ketoacyl-synt"/>
    <property type="match status" value="2"/>
</dbReference>
<dbReference type="Proteomes" id="UP000019225">
    <property type="component" value="Chromosome"/>
</dbReference>
<dbReference type="Pfam" id="PF21089">
    <property type="entry name" value="PKS_DH_N"/>
    <property type="match status" value="1"/>
</dbReference>
<dbReference type="InterPro" id="IPR032821">
    <property type="entry name" value="PKS_assoc"/>
</dbReference>
<comment type="function">
    <text evidence="10">Involved in the biosynthesis of antibiotic erythromycin via the biosynthesis of its aglycone precursor, 6-deoxyerythronolide B (6-dEB).</text>
</comment>
<dbReference type="GO" id="GO:0033068">
    <property type="term" value="P:macrolide biosynthetic process"/>
    <property type="evidence" value="ECO:0007669"/>
    <property type="project" value="UniProtKB-ARBA"/>
</dbReference>
<feature type="domain" description="Ketosynthase family 3 (KS3)" evidence="16">
    <location>
        <begin position="34"/>
        <end position="460"/>
    </location>
</feature>
<evidence type="ECO:0000256" key="2">
    <source>
        <dbReference type="ARBA" id="ARBA00022450"/>
    </source>
</evidence>
<feature type="region of interest" description="N-terminal hotdog fold" evidence="14">
    <location>
        <begin position="880"/>
        <end position="1000"/>
    </location>
</feature>
<dbReference type="Pfam" id="PF18369">
    <property type="entry name" value="PKS_DE"/>
    <property type="match status" value="1"/>
</dbReference>
<dbReference type="Gene3D" id="1.10.1200.10">
    <property type="entry name" value="ACP-like"/>
    <property type="match status" value="2"/>
</dbReference>
<dbReference type="GO" id="GO:0006633">
    <property type="term" value="P:fatty acid biosynthetic process"/>
    <property type="evidence" value="ECO:0007669"/>
    <property type="project" value="InterPro"/>
</dbReference>
<evidence type="ECO:0000259" key="16">
    <source>
        <dbReference type="PROSITE" id="PS52004"/>
    </source>
</evidence>
<dbReference type="GO" id="GO:0004315">
    <property type="term" value="F:3-oxoacyl-[acyl-carrier-protein] synthase activity"/>
    <property type="evidence" value="ECO:0007669"/>
    <property type="project" value="InterPro"/>
</dbReference>
<dbReference type="InterPro" id="IPR006162">
    <property type="entry name" value="Ppantetheine_attach_site"/>
</dbReference>
<feature type="domain" description="Ketosynthase family 3 (KS3)" evidence="16">
    <location>
        <begin position="1678"/>
        <end position="2100"/>
    </location>
</feature>
<dbReference type="GO" id="GO:0004312">
    <property type="term" value="F:fatty acid synthase activity"/>
    <property type="evidence" value="ECO:0007669"/>
    <property type="project" value="TreeGrafter"/>
</dbReference>
<dbReference type="SMART" id="SM00823">
    <property type="entry name" value="PKS_PP"/>
    <property type="match status" value="2"/>
</dbReference>
<keyword evidence="7" id="KW-0511">Multifunctional enzyme</keyword>
<keyword evidence="5" id="KW-0677">Repeat</keyword>
<reference evidence="18 19" key="1">
    <citation type="journal article" date="2014" name="BMC Genomics">
        <title>Complete genome sequence of producer of the glycopeptide antibiotic Aculeximycin Kutzneria albida DSM 43870T, a representative of minor genus of Pseudonocardiaceae.</title>
        <authorList>
            <person name="Rebets Y."/>
            <person name="Tokovenko B."/>
            <person name="Lushchyk I."/>
            <person name="Ruckert C."/>
            <person name="Zaburannyi N."/>
            <person name="Bechthold A."/>
            <person name="Kalinowski J."/>
            <person name="Luzhetskyy A."/>
        </authorList>
    </citation>
    <scope>NUCLEOTIDE SEQUENCE [LARGE SCALE GENOMIC DNA]</scope>
    <source>
        <strain evidence="18">DSM 43870</strain>
    </source>
</reference>
<evidence type="ECO:0000313" key="18">
    <source>
        <dbReference type="EMBL" id="AHH99923.1"/>
    </source>
</evidence>
<evidence type="ECO:0000313" key="19">
    <source>
        <dbReference type="Proteomes" id="UP000019225"/>
    </source>
</evidence>
<dbReference type="InterPro" id="IPR015083">
    <property type="entry name" value="NorB/c/GfsB-D-like_docking"/>
</dbReference>
<dbReference type="HOGENOM" id="CLU_000022_35_8_11"/>
<dbReference type="PANTHER" id="PTHR43775:SF51">
    <property type="entry name" value="INACTIVE PHENOLPHTHIOCEROL SYNTHESIS POLYKETIDE SYNTHASE TYPE I PKS1-RELATED"/>
    <property type="match status" value="1"/>
</dbReference>
<evidence type="ECO:0000256" key="9">
    <source>
        <dbReference type="ARBA" id="ARBA00052442"/>
    </source>
</evidence>
<dbReference type="InterPro" id="IPR016035">
    <property type="entry name" value="Acyl_Trfase/lysoPLipase"/>
</dbReference>
<dbReference type="Pfam" id="PF02801">
    <property type="entry name" value="Ketoacyl-synt_C"/>
    <property type="match status" value="2"/>
</dbReference>
<evidence type="ECO:0000259" key="15">
    <source>
        <dbReference type="PROSITE" id="PS50075"/>
    </source>
</evidence>
<dbReference type="SMART" id="SM00826">
    <property type="entry name" value="PKS_DH"/>
    <property type="match status" value="1"/>
</dbReference>
<dbReference type="InterPro" id="IPR041618">
    <property type="entry name" value="PKS_DE"/>
</dbReference>
<dbReference type="Gene3D" id="3.10.129.110">
    <property type="entry name" value="Polyketide synthase dehydratase"/>
    <property type="match status" value="1"/>
</dbReference>
<dbReference type="InterPro" id="IPR036736">
    <property type="entry name" value="ACP-like_sf"/>
</dbReference>
<evidence type="ECO:0000256" key="14">
    <source>
        <dbReference type="PROSITE-ProRule" id="PRU01363"/>
    </source>
</evidence>
<dbReference type="InterPro" id="IPR036291">
    <property type="entry name" value="NAD(P)-bd_dom_sf"/>
</dbReference>
<dbReference type="SUPFAM" id="SSF47336">
    <property type="entry name" value="ACP-like"/>
    <property type="match status" value="2"/>
</dbReference>
<dbReference type="EC" id="2.3.1.94" evidence="13"/>
<dbReference type="Pfam" id="PF08990">
    <property type="entry name" value="Docking"/>
    <property type="match status" value="1"/>
</dbReference>
<keyword evidence="19" id="KW-1185">Reference proteome</keyword>
<dbReference type="InterPro" id="IPR055123">
    <property type="entry name" value="SpnB-like_Rossmann"/>
</dbReference>
<evidence type="ECO:0000256" key="1">
    <source>
        <dbReference type="ARBA" id="ARBA00001957"/>
    </source>
</evidence>
<evidence type="ECO:0000256" key="3">
    <source>
        <dbReference type="ARBA" id="ARBA00022553"/>
    </source>
</evidence>
<dbReference type="Gene3D" id="3.40.47.10">
    <property type="match status" value="2"/>
</dbReference>
<dbReference type="InterPro" id="IPR016036">
    <property type="entry name" value="Malonyl_transacylase_ACP-bd"/>
</dbReference>